<comment type="caution">
    <text evidence="1">The sequence shown here is derived from an EMBL/GenBank/DDBJ whole genome shotgun (WGS) entry which is preliminary data.</text>
</comment>
<evidence type="ECO:0000313" key="2">
    <source>
        <dbReference type="Proteomes" id="UP001595803"/>
    </source>
</evidence>
<reference evidence="2" key="1">
    <citation type="journal article" date="2019" name="Int. J. Syst. Evol. Microbiol.">
        <title>The Global Catalogue of Microorganisms (GCM) 10K type strain sequencing project: providing services to taxonomists for standard genome sequencing and annotation.</title>
        <authorList>
            <consortium name="The Broad Institute Genomics Platform"/>
            <consortium name="The Broad Institute Genome Sequencing Center for Infectious Disease"/>
            <person name="Wu L."/>
            <person name="Ma J."/>
        </authorList>
    </citation>
    <scope>NUCLEOTIDE SEQUENCE [LARGE SCALE GENOMIC DNA]</scope>
    <source>
        <strain evidence="2">CCTCC AB 2017081</strain>
    </source>
</reference>
<dbReference type="Proteomes" id="UP001595803">
    <property type="component" value="Unassembled WGS sequence"/>
</dbReference>
<protein>
    <submittedName>
        <fullName evidence="1">DUF6636 domain-containing protein</fullName>
    </submittedName>
</protein>
<dbReference type="RefSeq" id="WP_322472851.1">
    <property type="nucleotide sequence ID" value="NZ_JBHRZG010000003.1"/>
</dbReference>
<evidence type="ECO:0000313" key="1">
    <source>
        <dbReference type="EMBL" id="MFC3831986.1"/>
    </source>
</evidence>
<dbReference type="InterPro" id="IPR046576">
    <property type="entry name" value="DUF6636"/>
</dbReference>
<keyword evidence="2" id="KW-1185">Reference proteome</keyword>
<dbReference type="Pfam" id="PF20341">
    <property type="entry name" value="DUF6636"/>
    <property type="match status" value="1"/>
</dbReference>
<sequence length="136" mass="14336">MLGLLLSLSGAAAAQGMTPTGFQLPSGRLHCQAQAADPASGQAATVRCDVMGASFRAPPREDCPLDFGDALSLSATGRATWVCHGDTVADPRLPVLAYGQVWNWHGLRCSSAVTGVRCVNRDGHGFELARRQARVF</sequence>
<dbReference type="EMBL" id="JBHRZG010000003">
    <property type="protein sequence ID" value="MFC3831986.1"/>
    <property type="molecule type" value="Genomic_DNA"/>
</dbReference>
<accession>A0ABV7Z6W4</accession>
<name>A0ABV7Z6W4_9DEIO</name>
<gene>
    <name evidence="1" type="ORF">ACFOSB_03870</name>
</gene>
<proteinExistence type="predicted"/>
<organism evidence="1 2">
    <name type="scientific">Deinococcus rufus</name>
    <dbReference type="NCBI Taxonomy" id="2136097"/>
    <lineage>
        <taxon>Bacteria</taxon>
        <taxon>Thermotogati</taxon>
        <taxon>Deinococcota</taxon>
        <taxon>Deinococci</taxon>
        <taxon>Deinococcales</taxon>
        <taxon>Deinococcaceae</taxon>
        <taxon>Deinococcus</taxon>
    </lineage>
</organism>